<organism evidence="1 2">
    <name type="scientific">Mariniradius saccharolyticus AK6</name>
    <dbReference type="NCBI Taxonomy" id="1239962"/>
    <lineage>
        <taxon>Bacteria</taxon>
        <taxon>Pseudomonadati</taxon>
        <taxon>Bacteroidota</taxon>
        <taxon>Cytophagia</taxon>
        <taxon>Cytophagales</taxon>
        <taxon>Cyclobacteriaceae</taxon>
        <taxon>Mariniradius</taxon>
    </lineage>
</organism>
<protein>
    <submittedName>
        <fullName evidence="1">Uncharacterized protein</fullName>
    </submittedName>
</protein>
<proteinExistence type="predicted"/>
<name>M7XX81_9BACT</name>
<gene>
    <name evidence="1" type="ORF">C943_00394</name>
</gene>
<evidence type="ECO:0000313" key="2">
    <source>
        <dbReference type="Proteomes" id="UP000010953"/>
    </source>
</evidence>
<comment type="caution">
    <text evidence="1">The sequence shown here is derived from an EMBL/GenBank/DDBJ whole genome shotgun (WGS) entry which is preliminary data.</text>
</comment>
<dbReference type="Proteomes" id="UP000010953">
    <property type="component" value="Unassembled WGS sequence"/>
</dbReference>
<accession>M7XX81</accession>
<sequence length="69" mass="7870">MGLQIQFLNKLFDSLHGLQFFPNVSNFRQQGSGSLRASTVDNLCFWSVLVWENCGEIMVKNIAKQSFTQ</sequence>
<keyword evidence="2" id="KW-1185">Reference proteome</keyword>
<dbReference type="AlphaFoldDB" id="M7XX81"/>
<dbReference type="InParanoid" id="M7XX81"/>
<reference evidence="1" key="1">
    <citation type="submission" date="2013-01" db="EMBL/GenBank/DDBJ databases">
        <title>Genome assembly of Mariniradius saccharolyticus AK6.</title>
        <authorList>
            <person name="Vaidya B."/>
            <person name="Khatri I."/>
            <person name="Tanuku N.R.S."/>
            <person name="Subramanian S."/>
            <person name="Pinnaka A."/>
        </authorList>
    </citation>
    <scope>NUCLEOTIDE SEQUENCE [LARGE SCALE GENOMIC DNA]</scope>
    <source>
        <strain evidence="1">AK6</strain>
    </source>
</reference>
<evidence type="ECO:0000313" key="1">
    <source>
        <dbReference type="EMBL" id="EMS33117.1"/>
    </source>
</evidence>
<dbReference type="EMBL" id="AMZY02000010">
    <property type="protein sequence ID" value="EMS33117.1"/>
    <property type="molecule type" value="Genomic_DNA"/>
</dbReference>
<dbReference type="STRING" id="1239962.C943_00394"/>